<dbReference type="PROSITE" id="PS50994">
    <property type="entry name" value="INTEGRASE"/>
    <property type="match status" value="1"/>
</dbReference>
<evidence type="ECO:0000259" key="4">
    <source>
        <dbReference type="PROSITE" id="PS50994"/>
    </source>
</evidence>
<name>A0A6L2NQX2_TANCI</name>
<keyword evidence="2" id="KW-0378">Hydrolase</keyword>
<feature type="region of interest" description="Disordered" evidence="3">
    <location>
        <begin position="424"/>
        <end position="444"/>
    </location>
</feature>
<dbReference type="AlphaFoldDB" id="A0A6L2NQX2"/>
<dbReference type="InterPro" id="IPR013103">
    <property type="entry name" value="RVT_2"/>
</dbReference>
<sequence length="1153" mass="128909">MRIEQYFLMTDYSLWEVILNGDSSAPTRVVDGVLQSVAPTTAEQRLAKKNELKARGTLLMDFPDKHQLKFNSYKDAKTLMEAIEKSFKIYKAKVKSSSSTSTSTQNIAFVSSSNIYNTNEPVSAAASVFAISAKMPVFSLPNVDSLSNVVIYSFFASQSSSHQLDNDDLKQIDADDLDEMDLKWQMAMLTEGTFARECRSPKDSKRNGAAEPQRRNVLVETSTSNVLVSQCNGYHVVPPPYIGTFMPHKPDLVFNNAPNDVETNHPTFTVKLSPTKPDQDLSLTNRPSAPIIKDWVSDSEDESETKTTQNVPSFVQFTKQVKSPRPFIQHVKTSIPTATPKPANCDYHEKKMAQPAARNHAHRGNHKQYAPMTHQNSQKHMVPAAVLTQSKPVPITAVRPVSTAVPKISVTRPRHVNTIVTKTNSSTRRHINHSPSPKASNSPPRVTAAKALMVNAAQGLDEKWEWKPKCPVLDHVSYNISASMTLKRFDYNDVLRRSKSDKGVIDSGCSRHMIGNMSYISDLRSSMVDMLLLEVTQRVVHLGVFLGTKDETSPILKTFITGLENQLSLKVKVIKSDNKTEFKNHDLNQFCRIKGIKREFSVPRTPQQNGIAKRKNRTLIEATRTMLADSLLYIPFWAKAANTSCYVHNRVLVTKPHNKTRYKLLHGRTPSIGFIRPFGCPVTILNTLDSLGKFDWKIDEGFLVGYFVSSKAFRVFNNITQIIQETLHVNFLKNKPNVAGSGPTWLFDIDTLPKTMNYQPVTAGNQSNPSVGVQEQFHAKKAGEEIEQQYVLFPVLSFDSTNPHNTDGDAAFDEKEPEFDEKKPESEVNVSPSSSAQSKKQDNKTKREAKGKSLVESFIGYRNLSAEFEDFSDNSINEDNDAGTLVPTVGKISLNITYTFSVAGPSNAAASPTHGKSSCIDASQLPNDPDMPELEDITYSDDEDDVGAKADFNNLETSITVVLFQQQEFKVWVFVDLPYGKSAIGPNGFSRIKRIKEALWSGTKLDLSQQGHTQEEGIYYEEVFAPVEVVYACQPLGFEVPDHSDKDLCKSFEKLMKDKFQMSLMEELTFFLGLQIKQKKDGIFISHDKNIAEILKKFGLTEGKSASTPIDTDKPLLKDHDGEDVDVHTYRSMIGSLMYLTSSRPDIMFDVHT</sequence>
<evidence type="ECO:0000313" key="5">
    <source>
        <dbReference type="EMBL" id="GEU87987.1"/>
    </source>
</evidence>
<reference evidence="5" key="1">
    <citation type="journal article" date="2019" name="Sci. Rep.">
        <title>Draft genome of Tanacetum cinerariifolium, the natural source of mosquito coil.</title>
        <authorList>
            <person name="Yamashiro T."/>
            <person name="Shiraishi A."/>
            <person name="Satake H."/>
            <person name="Nakayama K."/>
        </authorList>
    </citation>
    <scope>NUCLEOTIDE SEQUENCE</scope>
</reference>
<dbReference type="InterPro" id="IPR036397">
    <property type="entry name" value="RNaseH_sf"/>
</dbReference>
<feature type="domain" description="Integrase catalytic" evidence="4">
    <location>
        <begin position="511"/>
        <end position="678"/>
    </location>
</feature>
<dbReference type="PANTHER" id="PTHR42648">
    <property type="entry name" value="TRANSPOSASE, PUTATIVE-RELATED"/>
    <property type="match status" value="1"/>
</dbReference>
<feature type="compositionally biased region" description="Low complexity" evidence="3">
    <location>
        <begin position="827"/>
        <end position="838"/>
    </location>
</feature>
<dbReference type="InterPro" id="IPR012337">
    <property type="entry name" value="RNaseH-like_sf"/>
</dbReference>
<feature type="compositionally biased region" description="Polar residues" evidence="3">
    <location>
        <begin position="433"/>
        <end position="444"/>
    </location>
</feature>
<dbReference type="GO" id="GO:0015074">
    <property type="term" value="P:DNA integration"/>
    <property type="evidence" value="ECO:0007669"/>
    <property type="project" value="InterPro"/>
</dbReference>
<dbReference type="InterPro" id="IPR001584">
    <property type="entry name" value="Integrase_cat-core"/>
</dbReference>
<dbReference type="EMBL" id="BKCJ010009651">
    <property type="protein sequence ID" value="GEU87987.1"/>
    <property type="molecule type" value="Genomic_DNA"/>
</dbReference>
<proteinExistence type="predicted"/>
<dbReference type="GO" id="GO:0016787">
    <property type="term" value="F:hydrolase activity"/>
    <property type="evidence" value="ECO:0007669"/>
    <property type="project" value="UniProtKB-KW"/>
</dbReference>
<dbReference type="Gene3D" id="3.30.420.10">
    <property type="entry name" value="Ribonuclease H-like superfamily/Ribonuclease H"/>
    <property type="match status" value="1"/>
</dbReference>
<dbReference type="InterPro" id="IPR039537">
    <property type="entry name" value="Retrotran_Ty1/copia-like"/>
</dbReference>
<dbReference type="SUPFAM" id="SSF53098">
    <property type="entry name" value="Ribonuclease H-like"/>
    <property type="match status" value="1"/>
</dbReference>
<evidence type="ECO:0000256" key="2">
    <source>
        <dbReference type="ARBA" id="ARBA00022801"/>
    </source>
</evidence>
<dbReference type="Pfam" id="PF07727">
    <property type="entry name" value="RVT_2"/>
    <property type="match status" value="1"/>
</dbReference>
<feature type="compositionally biased region" description="Basic and acidic residues" evidence="3">
    <location>
        <begin position="839"/>
        <end position="851"/>
    </location>
</feature>
<dbReference type="PANTHER" id="PTHR42648:SF32">
    <property type="entry name" value="RIBONUCLEASE H-LIKE DOMAIN, GAG-PRE-INTEGRASE DOMAIN PROTEIN-RELATED"/>
    <property type="match status" value="1"/>
</dbReference>
<feature type="region of interest" description="Disordered" evidence="3">
    <location>
        <begin position="803"/>
        <end position="851"/>
    </location>
</feature>
<protein>
    <submittedName>
        <fullName evidence="5">Retrovirus-related Pol polyprotein from transposon TNT 1-94</fullName>
    </submittedName>
</protein>
<dbReference type="GO" id="GO:0003676">
    <property type="term" value="F:nucleic acid binding"/>
    <property type="evidence" value="ECO:0007669"/>
    <property type="project" value="InterPro"/>
</dbReference>
<comment type="caution">
    <text evidence="5">The sequence shown here is derived from an EMBL/GenBank/DDBJ whole genome shotgun (WGS) entry which is preliminary data.</text>
</comment>
<evidence type="ECO:0000256" key="3">
    <source>
        <dbReference type="SAM" id="MobiDB-lite"/>
    </source>
</evidence>
<gene>
    <name evidence="5" type="ORF">Tci_059965</name>
</gene>
<organism evidence="5">
    <name type="scientific">Tanacetum cinerariifolium</name>
    <name type="common">Dalmatian daisy</name>
    <name type="synonym">Chrysanthemum cinerariifolium</name>
    <dbReference type="NCBI Taxonomy" id="118510"/>
    <lineage>
        <taxon>Eukaryota</taxon>
        <taxon>Viridiplantae</taxon>
        <taxon>Streptophyta</taxon>
        <taxon>Embryophyta</taxon>
        <taxon>Tracheophyta</taxon>
        <taxon>Spermatophyta</taxon>
        <taxon>Magnoliopsida</taxon>
        <taxon>eudicotyledons</taxon>
        <taxon>Gunneridae</taxon>
        <taxon>Pentapetalae</taxon>
        <taxon>asterids</taxon>
        <taxon>campanulids</taxon>
        <taxon>Asterales</taxon>
        <taxon>Asteraceae</taxon>
        <taxon>Asteroideae</taxon>
        <taxon>Anthemideae</taxon>
        <taxon>Anthemidinae</taxon>
        <taxon>Tanacetum</taxon>
    </lineage>
</organism>
<dbReference type="GO" id="GO:0046872">
    <property type="term" value="F:metal ion binding"/>
    <property type="evidence" value="ECO:0007669"/>
    <property type="project" value="UniProtKB-KW"/>
</dbReference>
<keyword evidence="1" id="KW-0479">Metal-binding</keyword>
<accession>A0A6L2NQX2</accession>
<evidence type="ECO:0000256" key="1">
    <source>
        <dbReference type="ARBA" id="ARBA00022723"/>
    </source>
</evidence>